<evidence type="ECO:0000256" key="2">
    <source>
        <dbReference type="ARBA" id="ARBA00022723"/>
    </source>
</evidence>
<comment type="cofactor">
    <cofactor evidence="6">
        <name>Mg(2+)</name>
        <dbReference type="ChEBI" id="CHEBI:18420"/>
    </cofactor>
    <cofactor evidence="6">
        <name>Mn(2+)</name>
        <dbReference type="ChEBI" id="CHEBI:29035"/>
    </cofactor>
    <text evidence="6">Probably binds two magnesium or manganese ions per subunit.</text>
</comment>
<dbReference type="GO" id="GO:0006284">
    <property type="term" value="P:base-excision repair"/>
    <property type="evidence" value="ECO:0007669"/>
    <property type="project" value="TreeGrafter"/>
</dbReference>
<dbReference type="NCBIfam" id="TIGR00633">
    <property type="entry name" value="xth"/>
    <property type="match status" value="1"/>
</dbReference>
<evidence type="ECO:0000259" key="8">
    <source>
        <dbReference type="Pfam" id="PF03372"/>
    </source>
</evidence>
<keyword evidence="10" id="KW-1185">Reference proteome</keyword>
<dbReference type="Pfam" id="PF03372">
    <property type="entry name" value="Exo_endo_phos"/>
    <property type="match status" value="1"/>
</dbReference>
<dbReference type="OrthoDB" id="9803914at2"/>
<dbReference type="GO" id="GO:0008311">
    <property type="term" value="F:double-stranded DNA 3'-5' DNA exonuclease activity"/>
    <property type="evidence" value="ECO:0007669"/>
    <property type="project" value="TreeGrafter"/>
</dbReference>
<feature type="binding site" evidence="6">
    <location>
        <position position="242"/>
    </location>
    <ligand>
        <name>Mg(2+)</name>
        <dbReference type="ChEBI" id="CHEBI:18420"/>
        <label>1</label>
    </ligand>
</feature>
<dbReference type="EMBL" id="JQBT01000032">
    <property type="protein sequence ID" value="KRN79266.1"/>
    <property type="molecule type" value="Genomic_DNA"/>
</dbReference>
<reference evidence="9 10" key="1">
    <citation type="journal article" date="2015" name="Genome Announc.">
        <title>Expanding the biotechnology potential of lactobacilli through comparative genomics of 213 strains and associated genera.</title>
        <authorList>
            <person name="Sun Z."/>
            <person name="Harris H.M."/>
            <person name="McCann A."/>
            <person name="Guo C."/>
            <person name="Argimon S."/>
            <person name="Zhang W."/>
            <person name="Yang X."/>
            <person name="Jeffery I.B."/>
            <person name="Cooney J.C."/>
            <person name="Kagawa T.F."/>
            <person name="Liu W."/>
            <person name="Song Y."/>
            <person name="Salvetti E."/>
            <person name="Wrobel A."/>
            <person name="Rasinkangas P."/>
            <person name="Parkhill J."/>
            <person name="Rea M.C."/>
            <person name="O'Sullivan O."/>
            <person name="Ritari J."/>
            <person name="Douillard F.P."/>
            <person name="Paul Ross R."/>
            <person name="Yang R."/>
            <person name="Briner A.E."/>
            <person name="Felis G.E."/>
            <person name="de Vos W.M."/>
            <person name="Barrangou R."/>
            <person name="Klaenhammer T.R."/>
            <person name="Caufield P.W."/>
            <person name="Cui Y."/>
            <person name="Zhang H."/>
            <person name="O'Toole P.W."/>
        </authorList>
    </citation>
    <scope>NUCLEOTIDE SEQUENCE [LARGE SCALE GENOMIC DNA]</scope>
    <source>
        <strain evidence="9 10">DSM 20690</strain>
    </source>
</reference>
<feature type="active site" description="Proton acceptor" evidence="5">
    <location>
        <position position="242"/>
    </location>
</feature>
<evidence type="ECO:0000256" key="6">
    <source>
        <dbReference type="PIRSR" id="PIRSR604808-2"/>
    </source>
</evidence>
<dbReference type="NCBIfam" id="TIGR00195">
    <property type="entry name" value="exoDNase_III"/>
    <property type="match status" value="1"/>
</dbReference>
<evidence type="ECO:0000313" key="9">
    <source>
        <dbReference type="EMBL" id="KRN79266.1"/>
    </source>
</evidence>
<dbReference type="SUPFAM" id="SSF56219">
    <property type="entry name" value="DNase I-like"/>
    <property type="match status" value="1"/>
</dbReference>
<protein>
    <submittedName>
        <fullName evidence="9">Exodeoxyribonuclease</fullName>
    </submittedName>
</protein>
<feature type="binding site" evidence="6">
    <location>
        <position position="147"/>
    </location>
    <ligand>
        <name>Mg(2+)</name>
        <dbReference type="ChEBI" id="CHEBI:18420"/>
        <label>1</label>
    </ligand>
</feature>
<gene>
    <name evidence="9" type="ORF">IV52_GL000675</name>
</gene>
<dbReference type="PANTHER" id="PTHR22748">
    <property type="entry name" value="AP ENDONUCLEASE"/>
    <property type="match status" value="1"/>
</dbReference>
<comment type="caution">
    <text evidence="9">The sequence shown here is derived from an EMBL/GenBank/DDBJ whole genome shotgun (WGS) entry which is preliminary data.</text>
</comment>
<feature type="binding site" evidence="6">
    <location>
        <position position="35"/>
    </location>
    <ligand>
        <name>Mg(2+)</name>
        <dbReference type="ChEBI" id="CHEBI:18420"/>
        <label>1</label>
    </ligand>
</feature>
<feature type="active site" evidence="5">
    <location>
        <position position="106"/>
    </location>
</feature>
<dbReference type="GO" id="GO:0046872">
    <property type="term" value="F:metal ion binding"/>
    <property type="evidence" value="ECO:0007669"/>
    <property type="project" value="UniProtKB-KW"/>
</dbReference>
<name>A0A0R2JQ61_9LACO</name>
<dbReference type="PATRIC" id="fig|1122148.6.peg.697"/>
<dbReference type="GeneID" id="61250577"/>
<evidence type="ECO:0000313" key="10">
    <source>
        <dbReference type="Proteomes" id="UP000051565"/>
    </source>
</evidence>
<keyword evidence="3" id="KW-0378">Hydrolase</keyword>
<dbReference type="RefSeq" id="WP_054646445.1">
    <property type="nucleotide sequence ID" value="NZ_FUXS01000001.1"/>
</dbReference>
<evidence type="ECO:0000256" key="7">
    <source>
        <dbReference type="PIRSR" id="PIRSR604808-3"/>
    </source>
</evidence>
<feature type="binding site" evidence="6">
    <location>
        <position position="145"/>
    </location>
    <ligand>
        <name>Mg(2+)</name>
        <dbReference type="ChEBI" id="CHEBI:18420"/>
        <label>1</label>
    </ligand>
</feature>
<dbReference type="InterPro" id="IPR036691">
    <property type="entry name" value="Endo/exonu/phosph_ase_sf"/>
</dbReference>
<dbReference type="STRING" id="53444.AYR59_06875"/>
<accession>A0A0R2JQ61</accession>
<evidence type="ECO:0000256" key="5">
    <source>
        <dbReference type="PIRSR" id="PIRSR604808-1"/>
    </source>
</evidence>
<keyword evidence="6" id="KW-0464">Manganese</keyword>
<comment type="similarity">
    <text evidence="1">Belongs to the DNA repair enzymes AP/ExoA family.</text>
</comment>
<keyword evidence="4 6" id="KW-0460">Magnesium</keyword>
<feature type="site" description="Interaction with DNA substrate" evidence="7">
    <location>
        <position position="242"/>
    </location>
</feature>
<sequence>MNFISWNVNGMRAIVKKNFYEFFNAADADFFNVQETRVAPDEIKLAIPDEYYQYWDSAERPGYAGTAVFTKHKPISVAYGLDGNDLDPEGRTITLEYADFYLVNVYAPVAGEELQHLAEKEVWDEKFIKFVDNLKQKKNVVIGGDLNIAHDPIDIFNPDEHHEAPGYTKVERDQFTELLDSGFCDIFRKLHPTETRYTFWSYRGHARRDNHGWRLDYFIISDPLVKDVRVANILDTVEGSDHCPVQLVIDNLQA</sequence>
<keyword evidence="2 6" id="KW-0479">Metal-binding</keyword>
<proteinExistence type="inferred from homology"/>
<dbReference type="InterPro" id="IPR005135">
    <property type="entry name" value="Endo/exonuclease/phosphatase"/>
</dbReference>
<evidence type="ECO:0000256" key="4">
    <source>
        <dbReference type="ARBA" id="ARBA00022842"/>
    </source>
</evidence>
<dbReference type="Proteomes" id="UP000051565">
    <property type="component" value="Unassembled WGS sequence"/>
</dbReference>
<feature type="site" description="Important for catalytic activity" evidence="7">
    <location>
        <position position="216"/>
    </location>
</feature>
<feature type="domain" description="Endonuclease/exonuclease/phosphatase" evidence="8">
    <location>
        <begin position="4"/>
        <end position="242"/>
    </location>
</feature>
<organism evidence="9 10">
    <name type="scientific">Fructilactobacillus lindneri DSM 20690 = JCM 11027</name>
    <dbReference type="NCBI Taxonomy" id="1122148"/>
    <lineage>
        <taxon>Bacteria</taxon>
        <taxon>Bacillati</taxon>
        <taxon>Bacillota</taxon>
        <taxon>Bacilli</taxon>
        <taxon>Lactobacillales</taxon>
        <taxon>Lactobacillaceae</taxon>
        <taxon>Fructilactobacillus</taxon>
    </lineage>
</organism>
<feature type="site" description="Transition state stabilizer" evidence="7">
    <location>
        <position position="147"/>
    </location>
</feature>
<dbReference type="PROSITE" id="PS51435">
    <property type="entry name" value="AP_NUCLEASE_F1_4"/>
    <property type="match status" value="1"/>
</dbReference>
<evidence type="ECO:0000256" key="1">
    <source>
        <dbReference type="ARBA" id="ARBA00007092"/>
    </source>
</evidence>
<dbReference type="PANTHER" id="PTHR22748:SF6">
    <property type="entry name" value="DNA-(APURINIC OR APYRIMIDINIC SITE) ENDONUCLEASE"/>
    <property type="match status" value="1"/>
</dbReference>
<dbReference type="GO" id="GO:0003906">
    <property type="term" value="F:DNA-(apurinic or apyrimidinic site) endonuclease activity"/>
    <property type="evidence" value="ECO:0007669"/>
    <property type="project" value="TreeGrafter"/>
</dbReference>
<dbReference type="CDD" id="cd09087">
    <property type="entry name" value="Ape1-like_AP-endo"/>
    <property type="match status" value="1"/>
</dbReference>
<dbReference type="GO" id="GO:0008081">
    <property type="term" value="F:phosphoric diester hydrolase activity"/>
    <property type="evidence" value="ECO:0007669"/>
    <property type="project" value="TreeGrafter"/>
</dbReference>
<dbReference type="InterPro" id="IPR004808">
    <property type="entry name" value="AP_endonuc_1"/>
</dbReference>
<evidence type="ECO:0000256" key="3">
    <source>
        <dbReference type="ARBA" id="ARBA00022801"/>
    </source>
</evidence>
<feature type="active site" description="Proton donor/acceptor" evidence="5">
    <location>
        <position position="145"/>
    </location>
</feature>
<dbReference type="Gene3D" id="3.60.10.10">
    <property type="entry name" value="Endonuclease/exonuclease/phosphatase"/>
    <property type="match status" value="1"/>
</dbReference>
<feature type="binding site" evidence="6">
    <location>
        <position position="241"/>
    </location>
    <ligand>
        <name>Mg(2+)</name>
        <dbReference type="ChEBI" id="CHEBI:18420"/>
        <label>1</label>
    </ligand>
</feature>
<dbReference type="AlphaFoldDB" id="A0A0R2JQ61"/>
<feature type="binding site" evidence="6">
    <location>
        <position position="7"/>
    </location>
    <ligand>
        <name>Mg(2+)</name>
        <dbReference type="ChEBI" id="CHEBI:18420"/>
        <label>1</label>
    </ligand>
</feature>